<keyword evidence="3" id="KW-1185">Reference proteome</keyword>
<dbReference type="GO" id="GO:0016491">
    <property type="term" value="F:oxidoreductase activity"/>
    <property type="evidence" value="ECO:0007669"/>
    <property type="project" value="TreeGrafter"/>
</dbReference>
<dbReference type="STRING" id="349307.Mthe_1170"/>
<keyword evidence="2" id="KW-0456">Lyase</keyword>
<dbReference type="SMART" id="SM00567">
    <property type="entry name" value="EZ_HEAT"/>
    <property type="match status" value="3"/>
</dbReference>
<dbReference type="PANTHER" id="PTHR12697">
    <property type="entry name" value="PBS LYASE HEAT-LIKE PROTEIN"/>
    <property type="match status" value="1"/>
</dbReference>
<dbReference type="RefSeq" id="WP_011696345.1">
    <property type="nucleotide sequence ID" value="NC_008553.1"/>
</dbReference>
<dbReference type="Gene3D" id="1.25.10.10">
    <property type="entry name" value="Leucine-rich Repeat Variant"/>
    <property type="match status" value="1"/>
</dbReference>
<dbReference type="EMBL" id="CP000477">
    <property type="protein sequence ID" value="ABK14952.1"/>
    <property type="molecule type" value="Genomic_DNA"/>
</dbReference>
<dbReference type="GO" id="GO:0016829">
    <property type="term" value="F:lyase activity"/>
    <property type="evidence" value="ECO:0007669"/>
    <property type="project" value="UniProtKB-KW"/>
</dbReference>
<dbReference type="OrthoDB" id="10495at2157"/>
<dbReference type="AlphaFoldDB" id="A0B8C8"/>
<gene>
    <name evidence="2" type="ordered locus">Mthe_1170</name>
</gene>
<accession>A0B8C8</accession>
<dbReference type="Pfam" id="PF13646">
    <property type="entry name" value="HEAT_2"/>
    <property type="match status" value="2"/>
</dbReference>
<protein>
    <submittedName>
        <fullName evidence="2">PBS lyase HEAT domain protein repeat-containing protein</fullName>
    </submittedName>
</protein>
<evidence type="ECO:0000256" key="1">
    <source>
        <dbReference type="SAM" id="MobiDB-lite"/>
    </source>
</evidence>
<reference evidence="2 3" key="1">
    <citation type="submission" date="2006-10" db="EMBL/GenBank/DDBJ databases">
        <title>Complete sequence of Methanosaeta thermophila PT.</title>
        <authorList>
            <consortium name="US DOE Joint Genome Institute"/>
            <person name="Copeland A."/>
            <person name="Lucas S."/>
            <person name="Lapidus A."/>
            <person name="Barry K."/>
            <person name="Detter J.C."/>
            <person name="Glavina del Rio T."/>
            <person name="Hammon N."/>
            <person name="Israni S."/>
            <person name="Pitluck S."/>
            <person name="Chain P."/>
            <person name="Malfatti S."/>
            <person name="Shin M."/>
            <person name="Vergez L."/>
            <person name="Schmutz J."/>
            <person name="Larimer F."/>
            <person name="Land M."/>
            <person name="Hauser L."/>
            <person name="Kyrpides N."/>
            <person name="Kim E."/>
            <person name="Smith K.S."/>
            <person name="Ingram-Smith C."/>
            <person name="Richardson P."/>
        </authorList>
    </citation>
    <scope>NUCLEOTIDE SEQUENCE [LARGE SCALE GENOMIC DNA]</scope>
    <source>
        <strain evidence="3">DSM 6194 / JCM 14653 / NBRC 101360 / PT</strain>
    </source>
</reference>
<dbReference type="InterPro" id="IPR016024">
    <property type="entry name" value="ARM-type_fold"/>
</dbReference>
<dbReference type="GeneID" id="4462635"/>
<dbReference type="HOGENOM" id="CLU_1736450_0_0_2"/>
<dbReference type="PANTHER" id="PTHR12697:SF5">
    <property type="entry name" value="DEOXYHYPUSINE HYDROXYLASE"/>
    <property type="match status" value="1"/>
</dbReference>
<feature type="compositionally biased region" description="Basic and acidic residues" evidence="1">
    <location>
        <begin position="1"/>
        <end position="10"/>
    </location>
</feature>
<dbReference type="Proteomes" id="UP000000674">
    <property type="component" value="Chromosome"/>
</dbReference>
<dbReference type="SUPFAM" id="SSF48371">
    <property type="entry name" value="ARM repeat"/>
    <property type="match status" value="1"/>
</dbReference>
<feature type="region of interest" description="Disordered" evidence="1">
    <location>
        <begin position="1"/>
        <end position="24"/>
    </location>
</feature>
<dbReference type="InterPro" id="IPR011989">
    <property type="entry name" value="ARM-like"/>
</dbReference>
<dbReference type="KEGG" id="mtp:Mthe_1170"/>
<evidence type="ECO:0000313" key="3">
    <source>
        <dbReference type="Proteomes" id="UP000000674"/>
    </source>
</evidence>
<evidence type="ECO:0000313" key="2">
    <source>
        <dbReference type="EMBL" id="ABK14952.1"/>
    </source>
</evidence>
<organism evidence="2 3">
    <name type="scientific">Methanothrix thermoacetophila (strain DSM 6194 / JCM 14653 / NBRC 101360 / PT)</name>
    <name type="common">Methanosaeta thermophila</name>
    <dbReference type="NCBI Taxonomy" id="349307"/>
    <lineage>
        <taxon>Archaea</taxon>
        <taxon>Methanobacteriati</taxon>
        <taxon>Methanobacteriota</taxon>
        <taxon>Stenosarchaea group</taxon>
        <taxon>Methanomicrobia</taxon>
        <taxon>Methanotrichales</taxon>
        <taxon>Methanotrichaceae</taxon>
        <taxon>Methanothrix</taxon>
    </lineage>
</organism>
<proteinExistence type="predicted"/>
<sequence>MEMNPDKNQVDEPEIPEVLPDESWPTDRLIEATRDKNMLVRSNAVSILSAREGPEVVEALIQAMKDEDYVVRSNAMVRLSERGTAVLDRVLEALNDPDEEIRAGAAWVLGELKDPRAIEPLQKAMDDENMVVRIQAKASLMAMGVIGQKK</sequence>
<dbReference type="InterPro" id="IPR004155">
    <property type="entry name" value="PBS_lyase_HEAT"/>
</dbReference>
<name>A0B8C8_METTP</name>